<evidence type="ECO:0000259" key="1">
    <source>
        <dbReference type="Pfam" id="PF01702"/>
    </source>
</evidence>
<dbReference type="SUPFAM" id="SSF51713">
    <property type="entry name" value="tRNA-guanine transglycosylase"/>
    <property type="match status" value="1"/>
</dbReference>
<comment type="caution">
    <text evidence="2">The sequence shown here is derived from an EMBL/GenBank/DDBJ whole genome shotgun (WGS) entry which is preliminary data.</text>
</comment>
<organism evidence="2 3">
    <name type="scientific">Leptomonas seymouri</name>
    <dbReference type="NCBI Taxonomy" id="5684"/>
    <lineage>
        <taxon>Eukaryota</taxon>
        <taxon>Discoba</taxon>
        <taxon>Euglenozoa</taxon>
        <taxon>Kinetoplastea</taxon>
        <taxon>Metakinetoplastina</taxon>
        <taxon>Trypanosomatida</taxon>
        <taxon>Trypanosomatidae</taxon>
        <taxon>Leishmaniinae</taxon>
        <taxon>Leptomonas</taxon>
    </lineage>
</organism>
<dbReference type="GO" id="GO:0006400">
    <property type="term" value="P:tRNA modification"/>
    <property type="evidence" value="ECO:0007669"/>
    <property type="project" value="InterPro"/>
</dbReference>
<dbReference type="InterPro" id="IPR002616">
    <property type="entry name" value="tRNA_ribo_trans-like"/>
</dbReference>
<dbReference type="Proteomes" id="UP000038009">
    <property type="component" value="Unassembled WGS sequence"/>
</dbReference>
<sequence length="336" mass="36280">MDAEGPYLVIPTRRGTVPTLTLAQANDILAPAERVVATSVFDAMDFVKPCAESGMSLSEFCGLRGYKTVLTLRSSFQGAHTSAASSDAAVAGDNEKGRAVISIDKWSEVVRATRPAIAVELHESVPLSEPLSKRRRVAATRSETWHAKAETLPELGCELMPSISVGGIHTAGFIDAVPRNENAFEFFSALQTLKLGTGGPSMCVVHSVSALMAAMLANVTLIECPLPWVLAEKGLAIVFPLCCGSDGDTEAVMPLLDFNDNIFALDIRPISSSCPCFTCTRHNRAYLHHLLTVQEMNSDILLSIHNLSQVVRLVRAYRCANAKERDSLVRQVLSVL</sequence>
<protein>
    <recommendedName>
        <fullName evidence="1">tRNA-guanine(15) transglycosylase-like domain-containing protein</fullName>
    </recommendedName>
</protein>
<reference evidence="2 3" key="1">
    <citation type="journal article" date="2015" name="PLoS Pathog.">
        <title>Leptomonas seymouri: Adaptations to the Dixenous Life Cycle Analyzed by Genome Sequencing, Transcriptome Profiling and Co-infection with Leishmania donovani.</title>
        <authorList>
            <person name="Kraeva N."/>
            <person name="Butenko A."/>
            <person name="Hlavacova J."/>
            <person name="Kostygov A."/>
            <person name="Myskova J."/>
            <person name="Grybchuk D."/>
            <person name="Lestinova T."/>
            <person name="Votypka J."/>
            <person name="Volf P."/>
            <person name="Opperdoes F."/>
            <person name="Flegontov P."/>
            <person name="Lukes J."/>
            <person name="Yurchenko V."/>
        </authorList>
    </citation>
    <scope>NUCLEOTIDE SEQUENCE [LARGE SCALE GENOMIC DNA]</scope>
    <source>
        <strain evidence="2 3">ATCC 30220</strain>
    </source>
</reference>
<keyword evidence="3" id="KW-1185">Reference proteome</keyword>
<dbReference type="Gene3D" id="3.20.20.105">
    <property type="entry name" value="Queuine tRNA-ribosyltransferase-like"/>
    <property type="match status" value="1"/>
</dbReference>
<dbReference type="InterPro" id="IPR050852">
    <property type="entry name" value="Queuine_tRNA-ribosyltrfase"/>
</dbReference>
<dbReference type="Pfam" id="PF01702">
    <property type="entry name" value="TGT"/>
    <property type="match status" value="1"/>
</dbReference>
<feature type="domain" description="tRNA-guanine(15) transglycosylase-like" evidence="1">
    <location>
        <begin position="214"/>
        <end position="320"/>
    </location>
</feature>
<dbReference type="InterPro" id="IPR036511">
    <property type="entry name" value="TGT-like_sf"/>
</dbReference>
<dbReference type="OMA" id="CTMCVAP"/>
<dbReference type="VEuPathDB" id="TriTrypDB:Lsey_0203_0030"/>
<evidence type="ECO:0000313" key="3">
    <source>
        <dbReference type="Proteomes" id="UP000038009"/>
    </source>
</evidence>
<evidence type="ECO:0000313" key="2">
    <source>
        <dbReference type="EMBL" id="KPI85190.1"/>
    </source>
</evidence>
<dbReference type="NCBIfam" id="TIGR00449">
    <property type="entry name" value="tgt_general"/>
    <property type="match status" value="1"/>
</dbReference>
<dbReference type="PANTHER" id="PTHR46064">
    <property type="entry name" value="QUEUINE TRNA-RIBOSYLTRANSFERASE ACCESSORY SUBUNIT 2"/>
    <property type="match status" value="1"/>
</dbReference>
<gene>
    <name evidence="2" type="ORF">ABL78_5735</name>
</gene>
<accession>A0A0N1HWE8</accession>
<dbReference type="AlphaFoldDB" id="A0A0N1HWE8"/>
<dbReference type="EMBL" id="LJSK01000203">
    <property type="protein sequence ID" value="KPI85190.1"/>
    <property type="molecule type" value="Genomic_DNA"/>
</dbReference>
<name>A0A0N1HWE8_LEPSE</name>
<dbReference type="OrthoDB" id="27601at2759"/>
<proteinExistence type="predicted"/>
<dbReference type="PANTHER" id="PTHR46064:SF1">
    <property type="entry name" value="QUEUINE TRNA-RIBOSYLTRANSFERASE ACCESSORY SUBUNIT 2"/>
    <property type="match status" value="1"/>
</dbReference>